<keyword evidence="2 4" id="KW-0560">Oxidoreductase</keyword>
<organism evidence="8 9">
    <name type="scientific">Streptomyces ardesiacus</name>
    <dbReference type="NCBI Taxonomy" id="285564"/>
    <lineage>
        <taxon>Bacteria</taxon>
        <taxon>Bacillati</taxon>
        <taxon>Actinomycetota</taxon>
        <taxon>Actinomycetes</taxon>
        <taxon>Kitasatosporales</taxon>
        <taxon>Streptomycetaceae</taxon>
        <taxon>Streptomyces</taxon>
    </lineage>
</organism>
<dbReference type="EMBL" id="JBIVPC010000023">
    <property type="protein sequence ID" value="MFJ6041125.1"/>
    <property type="molecule type" value="Genomic_DNA"/>
</dbReference>
<feature type="region of interest" description="Disordered" evidence="5">
    <location>
        <begin position="324"/>
        <end position="361"/>
    </location>
</feature>
<evidence type="ECO:0000256" key="2">
    <source>
        <dbReference type="ARBA" id="ARBA00023002"/>
    </source>
</evidence>
<dbReference type="EC" id="1.1.1.18" evidence="4"/>
<evidence type="ECO:0000313" key="9">
    <source>
        <dbReference type="Proteomes" id="UP001617907"/>
    </source>
</evidence>
<dbReference type="Gene3D" id="3.40.50.720">
    <property type="entry name" value="NAD(P)-binding Rossmann-like Domain"/>
    <property type="match status" value="1"/>
</dbReference>
<comment type="subunit">
    <text evidence="4">Homotetramer.</text>
</comment>
<dbReference type="Proteomes" id="UP001617907">
    <property type="component" value="Unassembled WGS sequence"/>
</dbReference>
<feature type="domain" description="Gfo/Idh/MocA-like oxidoreductase C-terminal" evidence="7">
    <location>
        <begin position="138"/>
        <end position="329"/>
    </location>
</feature>
<protein>
    <recommendedName>
        <fullName evidence="4">Inositol 2-dehydrogenase</fullName>
        <ecNumber evidence="4">1.1.1.18</ecNumber>
    </recommendedName>
    <alternativeName>
        <fullName evidence="4">Myo-inositol 2-dehydrogenase</fullName>
        <shortName evidence="4">MI 2-dehydrogenase</shortName>
    </alternativeName>
</protein>
<evidence type="ECO:0000259" key="7">
    <source>
        <dbReference type="Pfam" id="PF02894"/>
    </source>
</evidence>
<reference evidence="8 9" key="1">
    <citation type="submission" date="2024-10" db="EMBL/GenBank/DDBJ databases">
        <title>The Natural Products Discovery Center: Release of the First 8490 Sequenced Strains for Exploring Actinobacteria Biosynthetic Diversity.</title>
        <authorList>
            <person name="Kalkreuter E."/>
            <person name="Kautsar S.A."/>
            <person name="Yang D."/>
            <person name="Bader C.D."/>
            <person name="Teijaro C.N."/>
            <person name="Fluegel L."/>
            <person name="Davis C.M."/>
            <person name="Simpson J.R."/>
            <person name="Lauterbach L."/>
            <person name="Steele A.D."/>
            <person name="Gui C."/>
            <person name="Meng S."/>
            <person name="Li G."/>
            <person name="Viehrig K."/>
            <person name="Ye F."/>
            <person name="Su P."/>
            <person name="Kiefer A.F."/>
            <person name="Nichols A."/>
            <person name="Cepeda A.J."/>
            <person name="Yan W."/>
            <person name="Fan B."/>
            <person name="Jiang Y."/>
            <person name="Adhikari A."/>
            <person name="Zheng C.-J."/>
            <person name="Schuster L."/>
            <person name="Cowan T.M."/>
            <person name="Smanski M.J."/>
            <person name="Chevrette M.G."/>
            <person name="De Carvalho L.P.S."/>
            <person name="Shen B."/>
        </authorList>
    </citation>
    <scope>NUCLEOTIDE SEQUENCE [LARGE SCALE GENOMIC DNA]</scope>
    <source>
        <strain evidence="8 9">NPDC093086</strain>
    </source>
</reference>
<gene>
    <name evidence="4" type="primary">iolG</name>
    <name evidence="8" type="ORF">ACIQFM_33350</name>
</gene>
<dbReference type="InterPro" id="IPR000683">
    <property type="entry name" value="Gfo/Idh/MocA-like_OxRdtase_N"/>
</dbReference>
<dbReference type="InterPro" id="IPR023794">
    <property type="entry name" value="MI/DCI_dehydrogenase"/>
</dbReference>
<dbReference type="InterPro" id="IPR004104">
    <property type="entry name" value="Gfo/Idh/MocA-like_OxRdtase_C"/>
</dbReference>
<dbReference type="SUPFAM" id="SSF55347">
    <property type="entry name" value="Glyceraldehyde-3-phosphate dehydrogenase-like, C-terminal domain"/>
    <property type="match status" value="1"/>
</dbReference>
<dbReference type="Pfam" id="PF02894">
    <property type="entry name" value="GFO_IDH_MocA_C"/>
    <property type="match status" value="1"/>
</dbReference>
<comment type="function">
    <text evidence="4">Involved in the oxidation of myo-inositol (MI) to 2-keto-myo-inositol (2KMI or 2-inosose).</text>
</comment>
<dbReference type="PANTHER" id="PTHR43593:SF1">
    <property type="entry name" value="INOSITOL 2-DEHYDROGENASE"/>
    <property type="match status" value="1"/>
</dbReference>
<dbReference type="SUPFAM" id="SSF51735">
    <property type="entry name" value="NAD(P)-binding Rossmann-fold domains"/>
    <property type="match status" value="1"/>
</dbReference>
<dbReference type="PANTHER" id="PTHR43593">
    <property type="match status" value="1"/>
</dbReference>
<evidence type="ECO:0000256" key="4">
    <source>
        <dbReference type="HAMAP-Rule" id="MF_01671"/>
    </source>
</evidence>
<sequence>MGEPLGVAVLGAGHMGADHVRRLDRVVSGARVAAVADPDAERAKEAAAGIDGVVVHTQAEAALDAPGVGAVLIASPGEAHEEALMAAFARGLPVLCEKPMVPDSAGALRVVEAEARLGRRLTQVGFMRRYDAEYLRLKSLLDGGRLGRPLMLHCVHRNVSSPPRFTSAMLINSSVSHEIDVARWLLGQELSAVTVLRPRPSAGAPEGLADPQLVLLETEGGAVVDVEVFVNCGFGYEVRCEAVCEKGSARIGRAHTMVVTAAGGAREEVPQDYLVRFADAYDREVQSWVDATRRGRVTGPGAWDGYAAAAVAEAGVRALETGARTPVELAPRPALHDPSGNTRSSNSGATGRPGPEPHQVP</sequence>
<dbReference type="Gene3D" id="3.30.360.10">
    <property type="entry name" value="Dihydrodipicolinate Reductase, domain 2"/>
    <property type="match status" value="1"/>
</dbReference>
<dbReference type="InterPro" id="IPR036291">
    <property type="entry name" value="NAD(P)-bd_dom_sf"/>
</dbReference>
<comment type="catalytic activity">
    <reaction evidence="4">
        <text>myo-inositol + NAD(+) = scyllo-inosose + NADH + H(+)</text>
        <dbReference type="Rhea" id="RHEA:16949"/>
        <dbReference type="ChEBI" id="CHEBI:15378"/>
        <dbReference type="ChEBI" id="CHEBI:17268"/>
        <dbReference type="ChEBI" id="CHEBI:17811"/>
        <dbReference type="ChEBI" id="CHEBI:57540"/>
        <dbReference type="ChEBI" id="CHEBI:57945"/>
        <dbReference type="EC" id="1.1.1.18"/>
    </reaction>
</comment>
<feature type="domain" description="Gfo/Idh/MocA-like oxidoreductase N-terminal" evidence="6">
    <location>
        <begin position="6"/>
        <end position="122"/>
    </location>
</feature>
<keyword evidence="9" id="KW-1185">Reference proteome</keyword>
<evidence type="ECO:0000256" key="3">
    <source>
        <dbReference type="ARBA" id="ARBA00023027"/>
    </source>
</evidence>
<dbReference type="Pfam" id="PF01408">
    <property type="entry name" value="GFO_IDH_MocA"/>
    <property type="match status" value="1"/>
</dbReference>
<evidence type="ECO:0000256" key="5">
    <source>
        <dbReference type="SAM" id="MobiDB-lite"/>
    </source>
</evidence>
<accession>A0ABW8HK55</accession>
<dbReference type="RefSeq" id="WP_350891941.1">
    <property type="nucleotide sequence ID" value="NZ_JBEOTR010000027.1"/>
</dbReference>
<name>A0ABW8HK55_9ACTN</name>
<dbReference type="HAMAP" id="MF_01671">
    <property type="entry name" value="IolG"/>
    <property type="match status" value="1"/>
</dbReference>
<evidence type="ECO:0000313" key="8">
    <source>
        <dbReference type="EMBL" id="MFJ6041125.1"/>
    </source>
</evidence>
<keyword evidence="3 4" id="KW-0520">NAD</keyword>
<evidence type="ECO:0000256" key="1">
    <source>
        <dbReference type="ARBA" id="ARBA00010928"/>
    </source>
</evidence>
<dbReference type="InterPro" id="IPR050424">
    <property type="entry name" value="Gfo-Idh-MocA_inositol_DH"/>
</dbReference>
<comment type="caution">
    <text evidence="8">The sequence shown here is derived from an EMBL/GenBank/DDBJ whole genome shotgun (WGS) entry which is preliminary data.</text>
</comment>
<feature type="compositionally biased region" description="Polar residues" evidence="5">
    <location>
        <begin position="339"/>
        <end position="349"/>
    </location>
</feature>
<evidence type="ECO:0000259" key="6">
    <source>
        <dbReference type="Pfam" id="PF01408"/>
    </source>
</evidence>
<proteinExistence type="inferred from homology"/>
<comment type="similarity">
    <text evidence="1 4">Belongs to the Gfo/Idh/MocA family.</text>
</comment>